<feature type="compositionally biased region" description="Basic and acidic residues" evidence="1">
    <location>
        <begin position="14"/>
        <end position="23"/>
    </location>
</feature>
<feature type="compositionally biased region" description="Polar residues" evidence="1">
    <location>
        <begin position="245"/>
        <end position="261"/>
    </location>
</feature>
<protein>
    <submittedName>
        <fullName evidence="2">Uncharacterized protein</fullName>
    </submittedName>
</protein>
<accession>A0A426WYB9</accession>
<feature type="region of interest" description="Disordered" evidence="1">
    <location>
        <begin position="196"/>
        <end position="283"/>
    </location>
</feature>
<evidence type="ECO:0000313" key="2">
    <source>
        <dbReference type="EMBL" id="RRT32276.1"/>
    </source>
</evidence>
<evidence type="ECO:0000256" key="1">
    <source>
        <dbReference type="SAM" id="MobiDB-lite"/>
    </source>
</evidence>
<sequence length="283" mass="29726">MSQERPFGNSGAKHHPEPNHPHLTDEATVAVSTPNHFWRMITDPGLPSLASNPVPFVITAEAFLGLTSQVQALASMVQTIVSYLSQLVHSMAHQTAPPAAPPQTELPAAPNRGPARGGSPFTLEIQAKPLPATFRLPALEPYDGSGDPTEHIAAFCAQMALYDTSDALIHPSILDGAETVKVFLVADQMTTCDPARDAATGASVHGSRDAGSWQAGRDKAPPGGAVPWTSRATAKEEGRQVGHVASQTPPNSPQFNSNRNLLSDPGKGALEGPKPNEVTPRAA</sequence>
<reference evidence="2 3" key="1">
    <citation type="journal article" date="2014" name="Agronomy (Basel)">
        <title>A Draft Genome Sequence for Ensete ventricosum, the Drought-Tolerant Tree Against Hunger.</title>
        <authorList>
            <person name="Harrison J."/>
            <person name="Moore K.A."/>
            <person name="Paszkiewicz K."/>
            <person name="Jones T."/>
            <person name="Grant M."/>
            <person name="Ambacheew D."/>
            <person name="Muzemil S."/>
            <person name="Studholme D.J."/>
        </authorList>
    </citation>
    <scope>NUCLEOTIDE SEQUENCE [LARGE SCALE GENOMIC DNA]</scope>
</reference>
<comment type="caution">
    <text evidence="2">The sequence shown here is derived from an EMBL/GenBank/DDBJ whole genome shotgun (WGS) entry which is preliminary data.</text>
</comment>
<dbReference type="Proteomes" id="UP000287651">
    <property type="component" value="Unassembled WGS sequence"/>
</dbReference>
<proteinExistence type="predicted"/>
<feature type="region of interest" description="Disordered" evidence="1">
    <location>
        <begin position="1"/>
        <end position="23"/>
    </location>
</feature>
<dbReference type="EMBL" id="AMZH03032828">
    <property type="protein sequence ID" value="RRT32276.1"/>
    <property type="molecule type" value="Genomic_DNA"/>
</dbReference>
<dbReference type="AlphaFoldDB" id="A0A426WYB9"/>
<evidence type="ECO:0000313" key="3">
    <source>
        <dbReference type="Proteomes" id="UP000287651"/>
    </source>
</evidence>
<feature type="compositionally biased region" description="Low complexity" evidence="1">
    <location>
        <begin position="94"/>
        <end position="110"/>
    </location>
</feature>
<gene>
    <name evidence="2" type="ORF">B296_00046753</name>
</gene>
<name>A0A426WYB9_ENSVE</name>
<feature type="region of interest" description="Disordered" evidence="1">
    <location>
        <begin position="94"/>
        <end position="115"/>
    </location>
</feature>
<organism evidence="2 3">
    <name type="scientific">Ensete ventricosum</name>
    <name type="common">Abyssinian banana</name>
    <name type="synonym">Musa ensete</name>
    <dbReference type="NCBI Taxonomy" id="4639"/>
    <lineage>
        <taxon>Eukaryota</taxon>
        <taxon>Viridiplantae</taxon>
        <taxon>Streptophyta</taxon>
        <taxon>Embryophyta</taxon>
        <taxon>Tracheophyta</taxon>
        <taxon>Spermatophyta</taxon>
        <taxon>Magnoliopsida</taxon>
        <taxon>Liliopsida</taxon>
        <taxon>Zingiberales</taxon>
        <taxon>Musaceae</taxon>
        <taxon>Ensete</taxon>
    </lineage>
</organism>